<dbReference type="Proteomes" id="UP000054166">
    <property type="component" value="Unassembled WGS sequence"/>
</dbReference>
<feature type="region of interest" description="Disordered" evidence="1">
    <location>
        <begin position="1"/>
        <end position="22"/>
    </location>
</feature>
<protein>
    <submittedName>
        <fullName evidence="2">Uncharacterized protein</fullName>
    </submittedName>
</protein>
<sequence>MLSSRPTRLDGDVNIAKTPGRTLKGRSALQENALHNGAMTGNVKGKKVALNSPFQPRTLQPERLFKGPLHQSRSKPSLVTSHGPPRPLLDKTPFGNRAGPPIVTPITRPKIAKLPLSASHTALQTPAALLRPSSTRKHIRVPRSVSKSFETPQSQGLHWDVSDISIEGPEIAVVNESIEEEDCDDIEYMPPSAVEPQYQPMFDMPDYGRVGSTIAKLTHSYHFDDEPLYDTGREDDILLETDSYRLPLPKLDDDDPLRLMTRSSKPIPPKSKPSARTTQAGVGTKHTATPSTASRTVARSARTRSVSRAPTVTKSTATSGAGTRTASSSRPGTAVSVPARRPIETAVTARPVFTKPATNTRNKPSTTISNGSGTLGTIKVQTGINSIIPPRRPISTVAQKPDAANVVVSRKGPSRSVASTPIVDERSAGKATVPVGEEEDLILKFDLTNQVKGDEGVDFKFDI</sequence>
<feature type="region of interest" description="Disordered" evidence="1">
    <location>
        <begin position="67"/>
        <end position="101"/>
    </location>
</feature>
<feature type="region of interest" description="Disordered" evidence="1">
    <location>
        <begin position="246"/>
        <end position="339"/>
    </location>
</feature>
<feature type="compositionally biased region" description="Polar residues" evidence="1">
    <location>
        <begin position="356"/>
        <end position="372"/>
    </location>
</feature>
<dbReference type="EMBL" id="KN833013">
    <property type="protein sequence ID" value="KIM78868.1"/>
    <property type="molecule type" value="Genomic_DNA"/>
</dbReference>
<evidence type="ECO:0000313" key="3">
    <source>
        <dbReference type="Proteomes" id="UP000054166"/>
    </source>
</evidence>
<dbReference type="AlphaFoldDB" id="A0A0C3AXY0"/>
<keyword evidence="3" id="KW-1185">Reference proteome</keyword>
<dbReference type="OrthoDB" id="3266915at2759"/>
<evidence type="ECO:0000313" key="2">
    <source>
        <dbReference type="EMBL" id="KIM78868.1"/>
    </source>
</evidence>
<feature type="region of interest" description="Disordered" evidence="1">
    <location>
        <begin position="355"/>
        <end position="374"/>
    </location>
</feature>
<name>A0A0C3AXY0_PILCF</name>
<dbReference type="InParanoid" id="A0A0C3AXY0"/>
<reference evidence="3" key="2">
    <citation type="submission" date="2015-01" db="EMBL/GenBank/DDBJ databases">
        <title>Evolutionary Origins and Diversification of the Mycorrhizal Mutualists.</title>
        <authorList>
            <consortium name="DOE Joint Genome Institute"/>
            <consortium name="Mycorrhizal Genomics Consortium"/>
            <person name="Kohler A."/>
            <person name="Kuo A."/>
            <person name="Nagy L.G."/>
            <person name="Floudas D."/>
            <person name="Copeland A."/>
            <person name="Barry K.W."/>
            <person name="Cichocki N."/>
            <person name="Veneault-Fourrey C."/>
            <person name="LaButti K."/>
            <person name="Lindquist E.A."/>
            <person name="Lipzen A."/>
            <person name="Lundell T."/>
            <person name="Morin E."/>
            <person name="Murat C."/>
            <person name="Riley R."/>
            <person name="Ohm R."/>
            <person name="Sun H."/>
            <person name="Tunlid A."/>
            <person name="Henrissat B."/>
            <person name="Grigoriev I.V."/>
            <person name="Hibbett D.S."/>
            <person name="Martin F."/>
        </authorList>
    </citation>
    <scope>NUCLEOTIDE SEQUENCE [LARGE SCALE GENOMIC DNA]</scope>
    <source>
        <strain evidence="3">F 1598</strain>
    </source>
</reference>
<gene>
    <name evidence="2" type="ORF">PILCRDRAFT_823973</name>
</gene>
<reference evidence="2 3" key="1">
    <citation type="submission" date="2014-04" db="EMBL/GenBank/DDBJ databases">
        <authorList>
            <consortium name="DOE Joint Genome Institute"/>
            <person name="Kuo A."/>
            <person name="Tarkka M."/>
            <person name="Buscot F."/>
            <person name="Kohler A."/>
            <person name="Nagy L.G."/>
            <person name="Floudas D."/>
            <person name="Copeland A."/>
            <person name="Barry K.W."/>
            <person name="Cichocki N."/>
            <person name="Veneault-Fourrey C."/>
            <person name="LaButti K."/>
            <person name="Lindquist E.A."/>
            <person name="Lipzen A."/>
            <person name="Lundell T."/>
            <person name="Morin E."/>
            <person name="Murat C."/>
            <person name="Sun H."/>
            <person name="Tunlid A."/>
            <person name="Henrissat B."/>
            <person name="Grigoriev I.V."/>
            <person name="Hibbett D.S."/>
            <person name="Martin F."/>
            <person name="Nordberg H.P."/>
            <person name="Cantor M.N."/>
            <person name="Hua S.X."/>
        </authorList>
    </citation>
    <scope>NUCLEOTIDE SEQUENCE [LARGE SCALE GENOMIC DNA]</scope>
    <source>
        <strain evidence="2 3">F 1598</strain>
    </source>
</reference>
<organism evidence="2 3">
    <name type="scientific">Piloderma croceum (strain F 1598)</name>
    <dbReference type="NCBI Taxonomy" id="765440"/>
    <lineage>
        <taxon>Eukaryota</taxon>
        <taxon>Fungi</taxon>
        <taxon>Dikarya</taxon>
        <taxon>Basidiomycota</taxon>
        <taxon>Agaricomycotina</taxon>
        <taxon>Agaricomycetes</taxon>
        <taxon>Agaricomycetidae</taxon>
        <taxon>Atheliales</taxon>
        <taxon>Atheliaceae</taxon>
        <taxon>Piloderma</taxon>
    </lineage>
</organism>
<feature type="region of interest" description="Disordered" evidence="1">
    <location>
        <begin position="133"/>
        <end position="152"/>
    </location>
</feature>
<evidence type="ECO:0000256" key="1">
    <source>
        <dbReference type="SAM" id="MobiDB-lite"/>
    </source>
</evidence>
<proteinExistence type="predicted"/>
<feature type="compositionally biased region" description="Low complexity" evidence="1">
    <location>
        <begin position="287"/>
        <end position="330"/>
    </location>
</feature>
<accession>A0A0C3AXY0</accession>
<dbReference type="STRING" id="765440.A0A0C3AXY0"/>
<dbReference type="HOGENOM" id="CLU_041568_0_0_1"/>
<feature type="region of interest" description="Disordered" evidence="1">
    <location>
        <begin position="410"/>
        <end position="431"/>
    </location>
</feature>